<dbReference type="Proteomes" id="UP000199476">
    <property type="component" value="Unassembled WGS sequence"/>
</dbReference>
<dbReference type="SUPFAM" id="SSF111384">
    <property type="entry name" value="OmpH-like"/>
    <property type="match status" value="1"/>
</dbReference>
<dbReference type="SMART" id="SM00935">
    <property type="entry name" value="OmpH"/>
    <property type="match status" value="1"/>
</dbReference>
<evidence type="ECO:0000256" key="3">
    <source>
        <dbReference type="SAM" id="Coils"/>
    </source>
</evidence>
<dbReference type="STRING" id="321763.SAMN04488692_11235"/>
<dbReference type="Gene3D" id="3.30.910.20">
    <property type="entry name" value="Skp domain"/>
    <property type="match status" value="1"/>
</dbReference>
<organism evidence="5 6">
    <name type="scientific">Halarsenatibacter silvermanii</name>
    <dbReference type="NCBI Taxonomy" id="321763"/>
    <lineage>
        <taxon>Bacteria</taxon>
        <taxon>Bacillati</taxon>
        <taxon>Bacillota</taxon>
        <taxon>Clostridia</taxon>
        <taxon>Halanaerobiales</taxon>
        <taxon>Halarsenatibacteraceae</taxon>
        <taxon>Halarsenatibacter</taxon>
    </lineage>
</organism>
<gene>
    <name evidence="5" type="ORF">SAMN04488692_11235</name>
</gene>
<keyword evidence="6" id="KW-1185">Reference proteome</keyword>
<evidence type="ECO:0000256" key="4">
    <source>
        <dbReference type="SAM" id="SignalP"/>
    </source>
</evidence>
<dbReference type="PANTHER" id="PTHR35089">
    <property type="entry name" value="CHAPERONE PROTEIN SKP"/>
    <property type="match status" value="1"/>
</dbReference>
<dbReference type="GO" id="GO:0005829">
    <property type="term" value="C:cytosol"/>
    <property type="evidence" value="ECO:0007669"/>
    <property type="project" value="TreeGrafter"/>
</dbReference>
<name>A0A1G9P7Z8_9FIRM</name>
<keyword evidence="3" id="KW-0175">Coiled coil</keyword>
<protein>
    <submittedName>
        <fullName evidence="5">Outer membrane protein (OmpH-like)</fullName>
    </submittedName>
</protein>
<dbReference type="AlphaFoldDB" id="A0A1G9P7Z8"/>
<evidence type="ECO:0000256" key="2">
    <source>
        <dbReference type="ARBA" id="ARBA00022729"/>
    </source>
</evidence>
<evidence type="ECO:0000313" key="5">
    <source>
        <dbReference type="EMBL" id="SDL94879.1"/>
    </source>
</evidence>
<dbReference type="GO" id="GO:0050821">
    <property type="term" value="P:protein stabilization"/>
    <property type="evidence" value="ECO:0007669"/>
    <property type="project" value="TreeGrafter"/>
</dbReference>
<feature type="chain" id="PRO_5011724630" evidence="4">
    <location>
        <begin position="28"/>
        <end position="145"/>
    </location>
</feature>
<feature type="signal peptide" evidence="4">
    <location>
        <begin position="1"/>
        <end position="27"/>
    </location>
</feature>
<dbReference type="InterPro" id="IPR005632">
    <property type="entry name" value="Chaperone_Skp"/>
</dbReference>
<proteinExistence type="inferred from homology"/>
<evidence type="ECO:0000313" key="6">
    <source>
        <dbReference type="Proteomes" id="UP000199476"/>
    </source>
</evidence>
<accession>A0A1G9P7Z8</accession>
<evidence type="ECO:0000256" key="1">
    <source>
        <dbReference type="ARBA" id="ARBA00009091"/>
    </source>
</evidence>
<dbReference type="InterPro" id="IPR024930">
    <property type="entry name" value="Skp_dom_sf"/>
</dbReference>
<sequence length="145" mass="16762">MKYWLKLGIVVFIFLLTLAFVSQPAAAVVDVNVGTVNLQEVIDAHPEAEELEEEMQGELAQLEQEFQSQVQSMEEEDPQAIQQMQQQMQQQAEIIQQQKMEEMMNIIQPEMDEFRQEEELDLILMNESVLSGGEDITEELIDFIQ</sequence>
<reference evidence="5 6" key="1">
    <citation type="submission" date="2016-10" db="EMBL/GenBank/DDBJ databases">
        <authorList>
            <person name="de Groot N.N."/>
        </authorList>
    </citation>
    <scope>NUCLEOTIDE SEQUENCE [LARGE SCALE GENOMIC DNA]</scope>
    <source>
        <strain evidence="5 6">SLAS-1</strain>
    </source>
</reference>
<dbReference type="EMBL" id="FNGO01000012">
    <property type="protein sequence ID" value="SDL94879.1"/>
    <property type="molecule type" value="Genomic_DNA"/>
</dbReference>
<dbReference type="GO" id="GO:0051082">
    <property type="term" value="F:unfolded protein binding"/>
    <property type="evidence" value="ECO:0007669"/>
    <property type="project" value="InterPro"/>
</dbReference>
<keyword evidence="2 4" id="KW-0732">Signal</keyword>
<comment type="similarity">
    <text evidence="1">Belongs to the Skp family.</text>
</comment>
<dbReference type="PANTHER" id="PTHR35089:SF1">
    <property type="entry name" value="CHAPERONE PROTEIN SKP"/>
    <property type="match status" value="1"/>
</dbReference>
<dbReference type="RefSeq" id="WP_159429866.1">
    <property type="nucleotide sequence ID" value="NZ_FNGO01000012.1"/>
</dbReference>
<feature type="coiled-coil region" evidence="3">
    <location>
        <begin position="45"/>
        <end position="101"/>
    </location>
</feature>